<feature type="binding site" evidence="7">
    <location>
        <position position="103"/>
    </location>
    <ligand>
        <name>substrate</name>
    </ligand>
</feature>
<feature type="binding site" evidence="7">
    <location>
        <position position="125"/>
    </location>
    <ligand>
        <name>substrate</name>
    </ligand>
</feature>
<dbReference type="Proteomes" id="UP000274201">
    <property type="component" value="Chromosome"/>
</dbReference>
<comment type="subunit">
    <text evidence="7">Monomer.</text>
</comment>
<dbReference type="GO" id="GO:0008652">
    <property type="term" value="P:amino acid biosynthetic process"/>
    <property type="evidence" value="ECO:0007669"/>
    <property type="project" value="UniProtKB-KW"/>
</dbReference>
<reference evidence="8 9" key="1">
    <citation type="submission" date="2018-12" db="EMBL/GenBank/DDBJ databases">
        <authorList>
            <consortium name="Pathogen Informatics"/>
        </authorList>
    </citation>
    <scope>NUCLEOTIDE SEQUENCE [LARGE SCALE GENOMIC DNA]</scope>
    <source>
        <strain evidence="8 9">NCTC12905</strain>
    </source>
</reference>
<dbReference type="AlphaFoldDB" id="A0A3S5ATF8"/>
<comment type="subcellular location">
    <subcellularLocation>
        <location evidence="7">Cytoplasm</location>
    </subcellularLocation>
</comment>
<dbReference type="GO" id="GO:0004765">
    <property type="term" value="F:shikimate kinase activity"/>
    <property type="evidence" value="ECO:0007669"/>
    <property type="project" value="UniProtKB-UniRule"/>
</dbReference>
<dbReference type="UniPathway" id="UPA00053">
    <property type="reaction ID" value="UER00088"/>
</dbReference>
<comment type="pathway">
    <text evidence="7">Metabolic intermediate biosynthesis; chorismate biosynthesis; chorismate from D-erythrose 4-phosphate and phosphoenolpyruvate: step 5/7.</text>
</comment>
<feature type="binding site" evidence="7">
    <location>
        <position position="182"/>
    </location>
    <ligand>
        <name>substrate</name>
    </ligand>
</feature>
<feature type="binding site" evidence="7">
    <location>
        <begin position="57"/>
        <end position="62"/>
    </location>
    <ligand>
        <name>ATP</name>
        <dbReference type="ChEBI" id="CHEBI:30616"/>
    </ligand>
</feature>
<protein>
    <recommendedName>
        <fullName evidence="7">Shikimate kinase</fullName>
        <shortName evidence="7">SK</shortName>
        <ecNumber evidence="7">2.7.1.71</ecNumber>
    </recommendedName>
</protein>
<evidence type="ECO:0000313" key="9">
    <source>
        <dbReference type="Proteomes" id="UP000274201"/>
    </source>
</evidence>
<comment type="cofactor">
    <cofactor evidence="7">
        <name>Mg(2+)</name>
        <dbReference type="ChEBI" id="CHEBI:18420"/>
    </cofactor>
    <text evidence="7">Binds 1 Mg(2+) ion per subunit.</text>
</comment>
<keyword evidence="4 7" id="KW-0418">Kinase</keyword>
<comment type="caution">
    <text evidence="7">Lacks conserved residue(s) required for the propagation of feature annotation.</text>
</comment>
<evidence type="ECO:0000256" key="6">
    <source>
        <dbReference type="ARBA" id="ARBA00023141"/>
    </source>
</evidence>
<feature type="binding site" evidence="7">
    <location>
        <position position="163"/>
    </location>
    <ligand>
        <name>ATP</name>
        <dbReference type="ChEBI" id="CHEBI:30616"/>
    </ligand>
</feature>
<evidence type="ECO:0000256" key="1">
    <source>
        <dbReference type="ARBA" id="ARBA00022605"/>
    </source>
</evidence>
<dbReference type="GO" id="GO:0005524">
    <property type="term" value="F:ATP binding"/>
    <property type="evidence" value="ECO:0007669"/>
    <property type="project" value="UniProtKB-UniRule"/>
</dbReference>
<dbReference type="SUPFAM" id="SSF52540">
    <property type="entry name" value="P-loop containing nucleoside triphosphate hydrolases"/>
    <property type="match status" value="1"/>
</dbReference>
<dbReference type="GO" id="GO:0005829">
    <property type="term" value="C:cytosol"/>
    <property type="evidence" value="ECO:0007669"/>
    <property type="project" value="TreeGrafter"/>
</dbReference>
<dbReference type="EC" id="2.7.1.71" evidence="7"/>
<dbReference type="Gene3D" id="3.40.50.300">
    <property type="entry name" value="P-loop containing nucleotide triphosphate hydrolases"/>
    <property type="match status" value="1"/>
</dbReference>
<proteinExistence type="inferred from homology"/>
<sequence length="233" mass="26770">MPYHALQRLTGIDFKADKCRNKVMKNHQSKQPSIAQIKKQLLSTLDKRALVLVGLMGAGKSVIGHRIATMLHLPFYDSDQEIEKAAQMTITELFKIYGEAEFRALEQRVILNIMKKSPLVLATGGGAYMNENIRRAIHQNGVSIWLKVDLDILMKRVLRRPTRPLLQTANPKETMQKLMEQRNPIYAKANLTINSHKESRHTVAQNVIRSVQHYLYTELNDRNNKNASQDRHH</sequence>
<dbReference type="PANTHER" id="PTHR21087">
    <property type="entry name" value="SHIKIMATE KINASE"/>
    <property type="match status" value="1"/>
</dbReference>
<keyword evidence="5 7" id="KW-0067">ATP-binding</keyword>
<keyword evidence="3 7" id="KW-0547">Nucleotide-binding</keyword>
<evidence type="ECO:0000256" key="3">
    <source>
        <dbReference type="ARBA" id="ARBA00022741"/>
    </source>
</evidence>
<keyword evidence="7" id="KW-0460">Magnesium</keyword>
<dbReference type="PRINTS" id="PR01100">
    <property type="entry name" value="SHIKIMTKNASE"/>
</dbReference>
<organism evidence="8 9">
    <name type="scientific">Bartonella vinsonii</name>
    <name type="common">Rochalimaea vinsonii</name>
    <dbReference type="NCBI Taxonomy" id="33047"/>
    <lineage>
        <taxon>Bacteria</taxon>
        <taxon>Pseudomonadati</taxon>
        <taxon>Pseudomonadota</taxon>
        <taxon>Alphaproteobacteria</taxon>
        <taxon>Hyphomicrobiales</taxon>
        <taxon>Bartonellaceae</taxon>
        <taxon>Bartonella</taxon>
    </lineage>
</organism>
<dbReference type="Pfam" id="PF01202">
    <property type="entry name" value="SKI"/>
    <property type="match status" value="1"/>
</dbReference>
<evidence type="ECO:0000313" key="8">
    <source>
        <dbReference type="EMBL" id="VEJ44566.1"/>
    </source>
</evidence>
<gene>
    <name evidence="7 8" type="primary">aroK</name>
    <name evidence="8" type="ORF">NCTC12905_00203</name>
</gene>
<dbReference type="STRING" id="1094497.BVwin_14940"/>
<dbReference type="CDD" id="cd00464">
    <property type="entry name" value="SK"/>
    <property type="match status" value="1"/>
</dbReference>
<dbReference type="InterPro" id="IPR027417">
    <property type="entry name" value="P-loop_NTPase"/>
</dbReference>
<keyword evidence="7" id="KW-0963">Cytoplasm</keyword>
<dbReference type="NCBIfam" id="NF010552">
    <property type="entry name" value="PRK13946.1"/>
    <property type="match status" value="1"/>
</dbReference>
<dbReference type="InterPro" id="IPR000623">
    <property type="entry name" value="Shikimate_kinase/TSH1"/>
</dbReference>
<comment type="similarity">
    <text evidence="7">Belongs to the shikimate kinase family.</text>
</comment>
<accession>A0A3S5ATF8</accession>
<dbReference type="GO" id="GO:0000287">
    <property type="term" value="F:magnesium ion binding"/>
    <property type="evidence" value="ECO:0007669"/>
    <property type="project" value="UniProtKB-UniRule"/>
</dbReference>
<comment type="catalytic activity">
    <reaction evidence="7">
        <text>shikimate + ATP = 3-phosphoshikimate + ADP + H(+)</text>
        <dbReference type="Rhea" id="RHEA:13121"/>
        <dbReference type="ChEBI" id="CHEBI:15378"/>
        <dbReference type="ChEBI" id="CHEBI:30616"/>
        <dbReference type="ChEBI" id="CHEBI:36208"/>
        <dbReference type="ChEBI" id="CHEBI:145989"/>
        <dbReference type="ChEBI" id="CHEBI:456216"/>
        <dbReference type="EC" id="2.7.1.71"/>
    </reaction>
</comment>
<dbReference type="EMBL" id="LR134529">
    <property type="protein sequence ID" value="VEJ44566.1"/>
    <property type="molecule type" value="Genomic_DNA"/>
</dbReference>
<dbReference type="InterPro" id="IPR031322">
    <property type="entry name" value="Shikimate/glucono_kinase"/>
</dbReference>
<evidence type="ECO:0000256" key="2">
    <source>
        <dbReference type="ARBA" id="ARBA00022679"/>
    </source>
</evidence>
<name>A0A3S5ATF8_BARVI</name>
<feature type="binding site" evidence="7">
    <location>
        <position position="61"/>
    </location>
    <ligand>
        <name>Mg(2+)</name>
        <dbReference type="ChEBI" id="CHEBI:18420"/>
    </ligand>
</feature>
<dbReference type="GO" id="GO:0009423">
    <property type="term" value="P:chorismate biosynthetic process"/>
    <property type="evidence" value="ECO:0007669"/>
    <property type="project" value="UniProtKB-UniRule"/>
</dbReference>
<keyword evidence="7" id="KW-0479">Metal-binding</keyword>
<comment type="function">
    <text evidence="7">Catalyzes the specific phosphorylation of the 3-hydroxyl group of shikimic acid using ATP as a cosubstrate.</text>
</comment>
<evidence type="ECO:0000256" key="5">
    <source>
        <dbReference type="ARBA" id="ARBA00022840"/>
    </source>
</evidence>
<evidence type="ECO:0000256" key="4">
    <source>
        <dbReference type="ARBA" id="ARBA00022777"/>
    </source>
</evidence>
<dbReference type="GO" id="GO:0009073">
    <property type="term" value="P:aromatic amino acid family biosynthetic process"/>
    <property type="evidence" value="ECO:0007669"/>
    <property type="project" value="UniProtKB-KW"/>
</dbReference>
<keyword evidence="2 7" id="KW-0808">Transferase</keyword>
<dbReference type="HAMAP" id="MF_00109">
    <property type="entry name" value="Shikimate_kinase"/>
    <property type="match status" value="1"/>
</dbReference>
<feature type="binding site" evidence="7">
    <location>
        <position position="79"/>
    </location>
    <ligand>
        <name>substrate</name>
    </ligand>
</feature>
<keyword evidence="6 7" id="KW-0057">Aromatic amino acid biosynthesis</keyword>
<evidence type="ECO:0000256" key="7">
    <source>
        <dbReference type="HAMAP-Rule" id="MF_00109"/>
    </source>
</evidence>
<keyword evidence="1 7" id="KW-0028">Amino-acid biosynthesis</keyword>
<dbReference type="PANTHER" id="PTHR21087:SF16">
    <property type="entry name" value="SHIKIMATE KINASE 1, CHLOROPLASTIC"/>
    <property type="match status" value="1"/>
</dbReference>